<dbReference type="InterPro" id="IPR023213">
    <property type="entry name" value="CAT-like_dom_sf"/>
</dbReference>
<dbReference type="PROSITE" id="PS50075">
    <property type="entry name" value="CARRIER"/>
    <property type="match status" value="1"/>
</dbReference>
<evidence type="ECO:0000256" key="4">
    <source>
        <dbReference type="ARBA" id="ARBA00029454"/>
    </source>
</evidence>
<feature type="region of interest" description="Disordered" evidence="5">
    <location>
        <begin position="101"/>
        <end position="122"/>
    </location>
</feature>
<evidence type="ECO:0000256" key="1">
    <source>
        <dbReference type="ARBA" id="ARBA00022450"/>
    </source>
</evidence>
<dbReference type="Proteomes" id="UP001213799">
    <property type="component" value="Unassembled WGS sequence"/>
</dbReference>
<evidence type="ECO:0000256" key="2">
    <source>
        <dbReference type="ARBA" id="ARBA00022553"/>
    </source>
</evidence>
<evidence type="ECO:0000256" key="5">
    <source>
        <dbReference type="SAM" id="MobiDB-lite"/>
    </source>
</evidence>
<name>A0AAD6H9K7_9EURO</name>
<dbReference type="PANTHER" id="PTHR45527">
    <property type="entry name" value="NONRIBOSOMAL PEPTIDE SYNTHETASE"/>
    <property type="match status" value="1"/>
</dbReference>
<dbReference type="GO" id="GO:0005737">
    <property type="term" value="C:cytoplasm"/>
    <property type="evidence" value="ECO:0007669"/>
    <property type="project" value="TreeGrafter"/>
</dbReference>
<comment type="caution">
    <text evidence="7">The sequence shown here is derived from an EMBL/GenBank/DDBJ whole genome shotgun (WGS) entry which is preliminary data.</text>
</comment>
<dbReference type="SUPFAM" id="SSF52777">
    <property type="entry name" value="CoA-dependent acyltransferases"/>
    <property type="match status" value="2"/>
</dbReference>
<evidence type="ECO:0000313" key="7">
    <source>
        <dbReference type="EMBL" id="KAJ5618097.1"/>
    </source>
</evidence>
<dbReference type="Gene3D" id="3.30.559.10">
    <property type="entry name" value="Chloramphenicol acetyltransferase-like domain"/>
    <property type="match status" value="1"/>
</dbReference>
<evidence type="ECO:0000259" key="6">
    <source>
        <dbReference type="PROSITE" id="PS50075"/>
    </source>
</evidence>
<keyword evidence="8" id="KW-1185">Reference proteome</keyword>
<dbReference type="GO" id="GO:0016874">
    <property type="term" value="F:ligase activity"/>
    <property type="evidence" value="ECO:0007669"/>
    <property type="project" value="UniProtKB-KW"/>
</dbReference>
<keyword evidence="2" id="KW-0597">Phosphoprotein</keyword>
<dbReference type="InterPro" id="IPR036736">
    <property type="entry name" value="ACP-like_sf"/>
</dbReference>
<feature type="compositionally biased region" description="Low complexity" evidence="5">
    <location>
        <begin position="1"/>
        <end position="12"/>
    </location>
</feature>
<dbReference type="PANTHER" id="PTHR45527:SF3">
    <property type="entry name" value="SIDEROPHORE SYNTHETASE (EUROFUNG)"/>
    <property type="match status" value="1"/>
</dbReference>
<dbReference type="InterPro" id="IPR001242">
    <property type="entry name" value="Condensation_dom"/>
</dbReference>
<dbReference type="SUPFAM" id="SSF56801">
    <property type="entry name" value="Acetyl-CoA synthetase-like"/>
    <property type="match status" value="1"/>
</dbReference>
<dbReference type="RefSeq" id="XP_056759264.1">
    <property type="nucleotide sequence ID" value="XM_056894269.1"/>
</dbReference>
<comment type="similarity">
    <text evidence="4">Belongs to the NRP synthetase family.</text>
</comment>
<dbReference type="Gene3D" id="3.30.559.30">
    <property type="entry name" value="Nonribosomal peptide synthetase, condensation domain"/>
    <property type="match status" value="1"/>
</dbReference>
<dbReference type="InterPro" id="IPR042099">
    <property type="entry name" value="ANL_N_sf"/>
</dbReference>
<dbReference type="Gene3D" id="1.10.1200.10">
    <property type="entry name" value="ACP-like"/>
    <property type="match status" value="1"/>
</dbReference>
<dbReference type="InterPro" id="IPR009081">
    <property type="entry name" value="PP-bd_ACP"/>
</dbReference>
<gene>
    <name evidence="7" type="ORF">N7537_003211</name>
</gene>
<dbReference type="SUPFAM" id="SSF47336">
    <property type="entry name" value="ACP-like"/>
    <property type="match status" value="1"/>
</dbReference>
<dbReference type="GO" id="GO:0031177">
    <property type="term" value="F:phosphopantetheine binding"/>
    <property type="evidence" value="ECO:0007669"/>
    <property type="project" value="TreeGrafter"/>
</dbReference>
<dbReference type="GO" id="GO:0043041">
    <property type="term" value="P:amino acid activation for nonribosomal peptide biosynthetic process"/>
    <property type="evidence" value="ECO:0007669"/>
    <property type="project" value="TreeGrafter"/>
</dbReference>
<keyword evidence="1" id="KW-0596">Phosphopantetheine</keyword>
<evidence type="ECO:0000313" key="8">
    <source>
        <dbReference type="Proteomes" id="UP001213799"/>
    </source>
</evidence>
<reference evidence="7" key="2">
    <citation type="submission" date="2023-01" db="EMBL/GenBank/DDBJ databases">
        <authorList>
            <person name="Petersen C."/>
        </authorList>
    </citation>
    <scope>NUCLEOTIDE SEQUENCE</scope>
    <source>
        <strain evidence="7">IBT 12815</strain>
    </source>
</reference>
<organism evidence="7 8">
    <name type="scientific">Penicillium hordei</name>
    <dbReference type="NCBI Taxonomy" id="40994"/>
    <lineage>
        <taxon>Eukaryota</taxon>
        <taxon>Fungi</taxon>
        <taxon>Dikarya</taxon>
        <taxon>Ascomycota</taxon>
        <taxon>Pezizomycotina</taxon>
        <taxon>Eurotiomycetes</taxon>
        <taxon>Eurotiomycetidae</taxon>
        <taxon>Eurotiales</taxon>
        <taxon>Aspergillaceae</taxon>
        <taxon>Penicillium</taxon>
    </lineage>
</organism>
<dbReference type="CDD" id="cd19545">
    <property type="entry name" value="FUM14_C_NRPS-like"/>
    <property type="match status" value="1"/>
</dbReference>
<dbReference type="GO" id="GO:0044550">
    <property type="term" value="P:secondary metabolite biosynthetic process"/>
    <property type="evidence" value="ECO:0007669"/>
    <property type="project" value="TreeGrafter"/>
</dbReference>
<protein>
    <submittedName>
        <fullName evidence="7">Acetyl-CoA synthetase-like protein</fullName>
    </submittedName>
</protein>
<dbReference type="EMBL" id="JAQJAE010000001">
    <property type="protein sequence ID" value="KAJ5618097.1"/>
    <property type="molecule type" value="Genomic_DNA"/>
</dbReference>
<feature type="domain" description="Carrier" evidence="6">
    <location>
        <begin position="24"/>
        <end position="100"/>
    </location>
</feature>
<keyword evidence="3" id="KW-0436">Ligase</keyword>
<dbReference type="AlphaFoldDB" id="A0AAD6H9K7"/>
<reference evidence="7" key="1">
    <citation type="journal article" date="2023" name="IMA Fungus">
        <title>Comparative genomic study of the Penicillium genus elucidates a diverse pangenome and 15 lateral gene transfer events.</title>
        <authorList>
            <person name="Petersen C."/>
            <person name="Sorensen T."/>
            <person name="Nielsen M.R."/>
            <person name="Sondergaard T.E."/>
            <person name="Sorensen J.L."/>
            <person name="Fitzpatrick D.A."/>
            <person name="Frisvad J.C."/>
            <person name="Nielsen K.L."/>
        </authorList>
    </citation>
    <scope>NUCLEOTIDE SEQUENCE</scope>
    <source>
        <strain evidence="7">IBT 12815</strain>
    </source>
</reference>
<feature type="region of interest" description="Disordered" evidence="5">
    <location>
        <begin position="1"/>
        <end position="21"/>
    </location>
</feature>
<dbReference type="GeneID" id="81584511"/>
<dbReference type="Pfam" id="PF00668">
    <property type="entry name" value="Condensation"/>
    <property type="match status" value="1"/>
</dbReference>
<accession>A0AAD6H9K7</accession>
<evidence type="ECO:0000256" key="3">
    <source>
        <dbReference type="ARBA" id="ARBA00022598"/>
    </source>
</evidence>
<dbReference type="Pfam" id="PF00550">
    <property type="entry name" value="PP-binding"/>
    <property type="match status" value="1"/>
</dbReference>
<proteinExistence type="inferred from homology"/>
<dbReference type="InterPro" id="IPR000873">
    <property type="entry name" value="AMP-dep_synth/lig_dom"/>
</dbReference>
<dbReference type="Gene3D" id="3.40.50.12780">
    <property type="entry name" value="N-terminal domain of ligase-like"/>
    <property type="match status" value="1"/>
</dbReference>
<sequence length="672" mass="74720">MTPSDSASNSPKSDSETNTFFDGEMATNNEQQFFQICAEVLKIPVEKLDKSQSFIGLGGDSIAAIGLIARCEDRGIEVKTGDIINLNSIAELFSTTKLRSSRENDSPAYSTVEGTSGHKEGESERFSIWQDYSRATPEERIRLLQQVALECGLEADSIEDVYPCTPLQEGLMAISARKPAAYVDRRAFALGPNIDLHRFQAAWDILIERTAILRTRIIIGPSGRSLQVVTRNRILWRHSSTLKSYLAEDRKEGMQLGQPLARCGLVPKLVDGEGATFMWTAHHSIYDGWSAQLLYRRLAAVYFQQQLPQSIPYTRFVRYMEGKDPVIAANYWRHQLQRENVNSVAHWPALLHPNYQPSPRAQFKGEIPILEGAEQGLVMMSHVLRAAWALVISQYTGQDDIIFAATVSGRNAPVSQIAEIAAPLITTVPVRIGIDPTQTVGKFLQAVQRQATDMIDHEHTGLQMIKTMLPDLHDVLELQNLLIIQPASEQDVYKAFPGLSPISLPMEDFDSYAVNVECTLGSEAVKIEVMYDEDMIAAADLTKVMEQFIFLAQGLCHPLARDRPLQEAMGISPSDRQLILDWNTAVPKPVSRCIHDLVTDQVMSRSTAIAVDAWDGELQYAELASYSNSLAHFLVSLGVGPENTVGLCMDKSKWAVVAMLATLIFFRTPEPK</sequence>
<dbReference type="Pfam" id="PF00501">
    <property type="entry name" value="AMP-binding"/>
    <property type="match status" value="1"/>
</dbReference>